<proteinExistence type="predicted"/>
<dbReference type="EMBL" id="NSJZ01000005">
    <property type="protein sequence ID" value="PAU97527.1"/>
    <property type="molecule type" value="Genomic_DNA"/>
</dbReference>
<organism evidence="2 3">
    <name type="scientific">Paracoccus salipaludis</name>
    <dbReference type="NCBI Taxonomy" id="2032623"/>
    <lineage>
        <taxon>Bacteria</taxon>
        <taxon>Pseudomonadati</taxon>
        <taxon>Pseudomonadota</taxon>
        <taxon>Alphaproteobacteria</taxon>
        <taxon>Rhodobacterales</taxon>
        <taxon>Paracoccaceae</taxon>
        <taxon>Paracoccus</taxon>
    </lineage>
</organism>
<name>A0A2A2GKN5_9RHOB</name>
<evidence type="ECO:0000313" key="3">
    <source>
        <dbReference type="Proteomes" id="UP000218023"/>
    </source>
</evidence>
<evidence type="ECO:0000313" key="2">
    <source>
        <dbReference type="EMBL" id="PAU97527.1"/>
    </source>
</evidence>
<protein>
    <submittedName>
        <fullName evidence="2">Uncharacterized protein</fullName>
    </submittedName>
</protein>
<dbReference type="Proteomes" id="UP000218023">
    <property type="component" value="Unassembled WGS sequence"/>
</dbReference>
<sequence length="83" mass="8556">MDIRAIMRSRPQLPSPARRAAGSDRMRDAACAIASLSHGGQTAPASPTNHWLSPTSVTTAGTPEASASATASGIDSPQAEDRR</sequence>
<feature type="region of interest" description="Disordered" evidence="1">
    <location>
        <begin position="1"/>
        <end position="83"/>
    </location>
</feature>
<dbReference type="AlphaFoldDB" id="A0A2A2GKN5"/>
<feature type="compositionally biased region" description="Polar residues" evidence="1">
    <location>
        <begin position="38"/>
        <end position="75"/>
    </location>
</feature>
<reference evidence="2 3" key="1">
    <citation type="submission" date="2017-09" db="EMBL/GenBank/DDBJ databases">
        <title>Paracoccus alkalisoli sp. nov., isolated from saline alkaline soil.</title>
        <authorList>
            <person name="Dong X."/>
            <person name="Zhang G."/>
        </authorList>
    </citation>
    <scope>NUCLEOTIDE SEQUENCE [LARGE SCALE GENOMIC DNA]</scope>
    <source>
        <strain evidence="2 3">WN007</strain>
    </source>
</reference>
<gene>
    <name evidence="2" type="ORF">CK240_08615</name>
</gene>
<accession>A0A2A2GKN5</accession>
<keyword evidence="3" id="KW-1185">Reference proteome</keyword>
<evidence type="ECO:0000256" key="1">
    <source>
        <dbReference type="SAM" id="MobiDB-lite"/>
    </source>
</evidence>
<comment type="caution">
    <text evidence="2">The sequence shown here is derived from an EMBL/GenBank/DDBJ whole genome shotgun (WGS) entry which is preliminary data.</text>
</comment>